<dbReference type="EMBL" id="CALOZG010000002">
    <property type="protein sequence ID" value="CAH3956430.1"/>
    <property type="molecule type" value="Genomic_DNA"/>
</dbReference>
<organism evidence="1 2">
    <name type="scientific">Pieris brassicae</name>
    <name type="common">White butterfly</name>
    <name type="synonym">Large white butterfly</name>
    <dbReference type="NCBI Taxonomy" id="7116"/>
    <lineage>
        <taxon>Eukaryota</taxon>
        <taxon>Metazoa</taxon>
        <taxon>Ecdysozoa</taxon>
        <taxon>Arthropoda</taxon>
        <taxon>Hexapoda</taxon>
        <taxon>Insecta</taxon>
        <taxon>Pterygota</taxon>
        <taxon>Neoptera</taxon>
        <taxon>Endopterygota</taxon>
        <taxon>Lepidoptera</taxon>
        <taxon>Glossata</taxon>
        <taxon>Ditrysia</taxon>
        <taxon>Papilionoidea</taxon>
        <taxon>Pieridae</taxon>
        <taxon>Pierinae</taxon>
        <taxon>Pieris</taxon>
    </lineage>
</organism>
<protein>
    <submittedName>
        <fullName evidence="1">Uncharacterized protein</fullName>
    </submittedName>
</protein>
<keyword evidence="2" id="KW-1185">Reference proteome</keyword>
<accession>A0A9P0SW84</accession>
<comment type="caution">
    <text evidence="1">The sequence shown here is derived from an EMBL/GenBank/DDBJ whole genome shotgun (WGS) entry which is preliminary data.</text>
</comment>
<gene>
    <name evidence="1" type="ORF">PIBRA_LOCUS1533</name>
</gene>
<dbReference type="Proteomes" id="UP001152562">
    <property type="component" value="Unassembled WGS sequence"/>
</dbReference>
<evidence type="ECO:0000313" key="2">
    <source>
        <dbReference type="Proteomes" id="UP001152562"/>
    </source>
</evidence>
<name>A0A9P0SW84_PIEBR</name>
<reference evidence="1" key="1">
    <citation type="submission" date="2022-05" db="EMBL/GenBank/DDBJ databases">
        <authorList>
            <person name="Okamura Y."/>
        </authorList>
    </citation>
    <scope>NUCLEOTIDE SEQUENCE</scope>
</reference>
<proteinExistence type="predicted"/>
<evidence type="ECO:0000313" key="1">
    <source>
        <dbReference type="EMBL" id="CAH3956430.1"/>
    </source>
</evidence>
<dbReference type="AlphaFoldDB" id="A0A9P0SW84"/>
<sequence>MSSYFIYLFFVRSFHGGRLVHRSVRAWRTSSASTAGAANSSSATTAHLRLILSISQITVIFHSSSVWPALHTIIFNRSTCNPC</sequence>